<accession>A0ABX1PA58</accession>
<comment type="caution">
    <text evidence="1">The sequence shown here is derived from an EMBL/GenBank/DDBJ whole genome shotgun (WGS) entry which is preliminary data.</text>
</comment>
<dbReference type="Proteomes" id="UP000718564">
    <property type="component" value="Unassembled WGS sequence"/>
</dbReference>
<reference evidence="1 2" key="1">
    <citation type="submission" date="2018-06" db="EMBL/GenBank/DDBJ databases">
        <title>Comparative genomics of Brasilonema spp. strains.</title>
        <authorList>
            <person name="Alvarenga D.O."/>
            <person name="Fiore M.F."/>
            <person name="Varani A.M."/>
        </authorList>
    </citation>
    <scope>NUCLEOTIDE SEQUENCE [LARGE SCALE GENOMIC DNA]</scope>
    <source>
        <strain evidence="1 2">SPC951</strain>
    </source>
</reference>
<keyword evidence="2" id="KW-1185">Reference proteome</keyword>
<proteinExistence type="predicted"/>
<evidence type="ECO:0000313" key="1">
    <source>
        <dbReference type="EMBL" id="NMG20677.1"/>
    </source>
</evidence>
<evidence type="ECO:0000313" key="2">
    <source>
        <dbReference type="Proteomes" id="UP000718564"/>
    </source>
</evidence>
<gene>
    <name evidence="1" type="ORF">DP116_14905</name>
</gene>
<sequence length="217" mass="24594">MTFRFWGPLHRFDHHLGECPCVGVAQENNDTCGLWTEEASSPTEETAIPQKHSVPTCYKPLERKACDDLERGIYYAAPVDLLSSCLVEVFGDAGCIEITDHQIAIITTTSRIKLLDVRGRGAMRAGANDATLAKTDKRGISQAWSRYFYEQKEIYPDIQGIIYRNAHNDEEAIAIYESAKHLLTCLPENVFSLKHELFRGLILKAAEDNNLEVERYW</sequence>
<name>A0ABX1PA58_9CYAN</name>
<protein>
    <submittedName>
        <fullName evidence="1">RES domain-containing protein</fullName>
    </submittedName>
</protein>
<organism evidence="1 2">
    <name type="scientific">Brasilonema bromeliae SPC951</name>
    <dbReference type="NCBI Taxonomy" id="385972"/>
    <lineage>
        <taxon>Bacteria</taxon>
        <taxon>Bacillati</taxon>
        <taxon>Cyanobacteriota</taxon>
        <taxon>Cyanophyceae</taxon>
        <taxon>Nostocales</taxon>
        <taxon>Scytonemataceae</taxon>
        <taxon>Brasilonema</taxon>
        <taxon>Bromeliae group (in: Brasilonema)</taxon>
    </lineage>
</organism>
<dbReference type="EMBL" id="QMEB01000108">
    <property type="protein sequence ID" value="NMG20677.1"/>
    <property type="molecule type" value="Genomic_DNA"/>
</dbReference>